<dbReference type="UniPathway" id="UPA00251">
    <property type="reaction ID" value="UER00317"/>
</dbReference>
<dbReference type="GO" id="GO:0005737">
    <property type="term" value="C:cytoplasm"/>
    <property type="evidence" value="ECO:0007669"/>
    <property type="project" value="UniProtKB-SubCell"/>
</dbReference>
<dbReference type="InterPro" id="IPR049704">
    <property type="entry name" value="Aminotrans_3_PPA_site"/>
</dbReference>
<dbReference type="SUPFAM" id="SSF53383">
    <property type="entry name" value="PLP-dependent transferases"/>
    <property type="match status" value="1"/>
</dbReference>
<comment type="subunit">
    <text evidence="7">Homodimer.</text>
</comment>
<sequence>MTTNKSKQLFEKAKKFIPGGVNSPVRAFKAVGGDPIFIEKAEGAYIYDVDGNQYIEAINSWGPMLLGHNHPLVREAVIKAMENGTSFGAPTGLEVEIAELITKMVPSVEKVRMVNSGTEATMSAVRLARGYTGREKFLKFEGNYHGHGDSFLIAAGSGAITMGNPNSPGVTKGTAKDTLLAPFNDLEKVKEVVAANKGEIAAIILEPVAGNMGCVLPEPGFLQGLRKICDEESIVLIFDEVMTGFRLSPGGAQQLMDVIPDLTTMGKIIGGGMPVGAYGGKAEIMDFVSPSGPVYQAGTLSGNPIAMAAGLTMLKYLNENPSVYTQLSKTGDTLVNGLKEILNRLGLPYTINNLGSMYTLFFTDQKVKNFADAQTCDTGLFGKYFRGMLDKGIYLAPSQYESLFLSTALEQTHLDQILDANEQTLKSL</sequence>
<dbReference type="GO" id="GO:0008483">
    <property type="term" value="F:transaminase activity"/>
    <property type="evidence" value="ECO:0007669"/>
    <property type="project" value="InterPro"/>
</dbReference>
<dbReference type="Proteomes" id="UP000321301">
    <property type="component" value="Unassembled WGS sequence"/>
</dbReference>
<dbReference type="PROSITE" id="PS00600">
    <property type="entry name" value="AA_TRANSFER_CLASS_3"/>
    <property type="match status" value="1"/>
</dbReference>
<dbReference type="EC" id="5.4.3.8" evidence="7"/>
<evidence type="ECO:0000256" key="3">
    <source>
        <dbReference type="ARBA" id="ARBA00008981"/>
    </source>
</evidence>
<dbReference type="InterPro" id="IPR004639">
    <property type="entry name" value="4pyrrol_synth_GluAld_NH2Trfase"/>
</dbReference>
<organism evidence="8 9">
    <name type="scientific">Cyclobacterium qasimii</name>
    <dbReference type="NCBI Taxonomy" id="1350429"/>
    <lineage>
        <taxon>Bacteria</taxon>
        <taxon>Pseudomonadati</taxon>
        <taxon>Bacteroidota</taxon>
        <taxon>Cytophagia</taxon>
        <taxon>Cytophagales</taxon>
        <taxon>Cyclobacteriaceae</taxon>
        <taxon>Cyclobacterium</taxon>
    </lineage>
</organism>
<comment type="catalytic activity">
    <reaction evidence="7">
        <text>(S)-4-amino-5-oxopentanoate = 5-aminolevulinate</text>
        <dbReference type="Rhea" id="RHEA:14265"/>
        <dbReference type="ChEBI" id="CHEBI:57501"/>
        <dbReference type="ChEBI" id="CHEBI:356416"/>
        <dbReference type="EC" id="5.4.3.8"/>
    </reaction>
</comment>
<evidence type="ECO:0000256" key="2">
    <source>
        <dbReference type="ARBA" id="ARBA00004819"/>
    </source>
</evidence>
<dbReference type="NCBIfam" id="TIGR00713">
    <property type="entry name" value="hemL"/>
    <property type="match status" value="1"/>
</dbReference>
<dbReference type="PANTHER" id="PTHR43713">
    <property type="entry name" value="GLUTAMATE-1-SEMIALDEHYDE 2,1-AMINOMUTASE"/>
    <property type="match status" value="1"/>
</dbReference>
<dbReference type="CDD" id="cd00610">
    <property type="entry name" value="OAT_like"/>
    <property type="match status" value="1"/>
</dbReference>
<name>A0A512CGQ9_9BACT</name>
<dbReference type="RefSeq" id="WP_146948405.1">
    <property type="nucleotide sequence ID" value="NZ_BJYV01000022.1"/>
</dbReference>
<dbReference type="Pfam" id="PF00202">
    <property type="entry name" value="Aminotran_3"/>
    <property type="match status" value="1"/>
</dbReference>
<comment type="subcellular location">
    <subcellularLocation>
        <location evidence="7">Cytoplasm</location>
    </subcellularLocation>
</comment>
<dbReference type="Gene3D" id="3.40.640.10">
    <property type="entry name" value="Type I PLP-dependent aspartate aminotransferase-like (Major domain)"/>
    <property type="match status" value="1"/>
</dbReference>
<comment type="cofactor">
    <cofactor evidence="1 7">
        <name>pyridoxal 5'-phosphate</name>
        <dbReference type="ChEBI" id="CHEBI:597326"/>
    </cofactor>
</comment>
<dbReference type="Gene3D" id="3.90.1150.10">
    <property type="entry name" value="Aspartate Aminotransferase, domain 1"/>
    <property type="match status" value="1"/>
</dbReference>
<evidence type="ECO:0000313" key="9">
    <source>
        <dbReference type="Proteomes" id="UP000321301"/>
    </source>
</evidence>
<protein>
    <recommendedName>
        <fullName evidence="7">Glutamate-1-semialdehyde 2,1-aminomutase</fullName>
        <shortName evidence="7">GSA</shortName>
        <ecNumber evidence="7">5.4.3.8</ecNumber>
    </recommendedName>
    <alternativeName>
        <fullName evidence="7">Glutamate-1-semialdehyde aminotransferase</fullName>
        <shortName evidence="7">GSA-AT</shortName>
    </alternativeName>
</protein>
<dbReference type="InterPro" id="IPR015424">
    <property type="entry name" value="PyrdxlP-dep_Trfase"/>
</dbReference>
<proteinExistence type="inferred from homology"/>
<evidence type="ECO:0000256" key="1">
    <source>
        <dbReference type="ARBA" id="ARBA00001933"/>
    </source>
</evidence>
<evidence type="ECO:0000256" key="7">
    <source>
        <dbReference type="HAMAP-Rule" id="MF_00375"/>
    </source>
</evidence>
<dbReference type="InterPro" id="IPR005814">
    <property type="entry name" value="Aminotrans_3"/>
</dbReference>
<dbReference type="InterPro" id="IPR015421">
    <property type="entry name" value="PyrdxlP-dep_Trfase_major"/>
</dbReference>
<keyword evidence="7" id="KW-0963">Cytoplasm</keyword>
<accession>A0A512CGQ9</accession>
<gene>
    <name evidence="8" type="primary">hemL_2</name>
    <name evidence="7" type="synonym">hemL</name>
    <name evidence="8" type="ORF">CQA01_39420</name>
</gene>
<keyword evidence="6 7" id="KW-0627">Porphyrin biosynthesis</keyword>
<dbReference type="HAMAP" id="MF_00375">
    <property type="entry name" value="HemL_aminotrans_3"/>
    <property type="match status" value="1"/>
</dbReference>
<keyword evidence="5 7" id="KW-0413">Isomerase</keyword>
<feature type="modified residue" description="N6-(pyridoxal phosphate)lysine" evidence="7">
    <location>
        <position position="267"/>
    </location>
</feature>
<evidence type="ECO:0000313" key="8">
    <source>
        <dbReference type="EMBL" id="GEO23408.1"/>
    </source>
</evidence>
<keyword evidence="4 7" id="KW-0663">Pyridoxal phosphate</keyword>
<dbReference type="AlphaFoldDB" id="A0A512CGQ9"/>
<dbReference type="GO" id="GO:0006782">
    <property type="term" value="P:protoporphyrinogen IX biosynthetic process"/>
    <property type="evidence" value="ECO:0007669"/>
    <property type="project" value="UniProtKB-UniRule"/>
</dbReference>
<dbReference type="PANTHER" id="PTHR43713:SF3">
    <property type="entry name" value="GLUTAMATE-1-SEMIALDEHYDE 2,1-AMINOMUTASE 1, CHLOROPLASTIC-RELATED"/>
    <property type="match status" value="1"/>
</dbReference>
<evidence type="ECO:0000256" key="4">
    <source>
        <dbReference type="ARBA" id="ARBA00022898"/>
    </source>
</evidence>
<comment type="similarity">
    <text evidence="3 7">Belongs to the class-III pyridoxal-phosphate-dependent aminotransferase family. HemL subfamily.</text>
</comment>
<keyword evidence="9" id="KW-1185">Reference proteome</keyword>
<dbReference type="FunFam" id="3.40.640.10:FF:000021">
    <property type="entry name" value="Glutamate-1-semialdehyde 2,1-aminomutase"/>
    <property type="match status" value="1"/>
</dbReference>
<comment type="pathway">
    <text evidence="2">Porphyrin-containing compound metabolism; protoporphyrin-IX biosynthesis; 5-aminolevulinate from L-glutamyl-tRNA(Glu): step 2/2.</text>
</comment>
<evidence type="ECO:0000256" key="5">
    <source>
        <dbReference type="ARBA" id="ARBA00023235"/>
    </source>
</evidence>
<evidence type="ECO:0000256" key="6">
    <source>
        <dbReference type="ARBA" id="ARBA00023244"/>
    </source>
</evidence>
<dbReference type="NCBIfam" id="NF000818">
    <property type="entry name" value="PRK00062.1"/>
    <property type="match status" value="1"/>
</dbReference>
<dbReference type="InterPro" id="IPR015422">
    <property type="entry name" value="PyrdxlP-dep_Trfase_small"/>
</dbReference>
<dbReference type="EMBL" id="BJYV01000022">
    <property type="protein sequence ID" value="GEO23408.1"/>
    <property type="molecule type" value="Genomic_DNA"/>
</dbReference>
<dbReference type="GO" id="GO:0042286">
    <property type="term" value="F:glutamate-1-semialdehyde 2,1-aminomutase activity"/>
    <property type="evidence" value="ECO:0007669"/>
    <property type="project" value="UniProtKB-UniRule"/>
</dbReference>
<dbReference type="GO" id="GO:0030170">
    <property type="term" value="F:pyridoxal phosphate binding"/>
    <property type="evidence" value="ECO:0007669"/>
    <property type="project" value="InterPro"/>
</dbReference>
<reference evidence="8 9" key="1">
    <citation type="submission" date="2019-07" db="EMBL/GenBank/DDBJ databases">
        <title>Whole genome shotgun sequence of Cyclobacterium qasimii NBRC 106168.</title>
        <authorList>
            <person name="Hosoyama A."/>
            <person name="Uohara A."/>
            <person name="Ohji S."/>
            <person name="Ichikawa N."/>
        </authorList>
    </citation>
    <scope>NUCLEOTIDE SEQUENCE [LARGE SCALE GENOMIC DNA]</scope>
    <source>
        <strain evidence="8 9">NBRC 106168</strain>
    </source>
</reference>
<comment type="caution">
    <text evidence="8">The sequence shown here is derived from an EMBL/GenBank/DDBJ whole genome shotgun (WGS) entry which is preliminary data.</text>
</comment>